<dbReference type="AlphaFoldDB" id="A0ABD1TK99"/>
<dbReference type="Proteomes" id="UP001604336">
    <property type="component" value="Unassembled WGS sequence"/>
</dbReference>
<accession>A0ABD1TK99</accession>
<name>A0ABD1TK99_9LAMI</name>
<reference evidence="2" key="1">
    <citation type="submission" date="2024-07" db="EMBL/GenBank/DDBJ databases">
        <title>Two chromosome-level genome assemblies of Korean endemic species Abeliophyllum distichum and Forsythia ovata (Oleaceae).</title>
        <authorList>
            <person name="Jang H."/>
        </authorList>
    </citation>
    <scope>NUCLEOTIDE SEQUENCE [LARGE SCALE GENOMIC DNA]</scope>
</reference>
<dbReference type="EMBL" id="JBFOLK010000005">
    <property type="protein sequence ID" value="KAL2513038.1"/>
    <property type="molecule type" value="Genomic_DNA"/>
</dbReference>
<protein>
    <submittedName>
        <fullName evidence="1">Uncharacterized protein</fullName>
    </submittedName>
</protein>
<comment type="caution">
    <text evidence="1">The sequence shown here is derived from an EMBL/GenBank/DDBJ whole genome shotgun (WGS) entry which is preliminary data.</text>
</comment>
<evidence type="ECO:0000313" key="2">
    <source>
        <dbReference type="Proteomes" id="UP001604336"/>
    </source>
</evidence>
<organism evidence="1 2">
    <name type="scientific">Abeliophyllum distichum</name>
    <dbReference type="NCBI Taxonomy" id="126358"/>
    <lineage>
        <taxon>Eukaryota</taxon>
        <taxon>Viridiplantae</taxon>
        <taxon>Streptophyta</taxon>
        <taxon>Embryophyta</taxon>
        <taxon>Tracheophyta</taxon>
        <taxon>Spermatophyta</taxon>
        <taxon>Magnoliopsida</taxon>
        <taxon>eudicotyledons</taxon>
        <taxon>Gunneridae</taxon>
        <taxon>Pentapetalae</taxon>
        <taxon>asterids</taxon>
        <taxon>lamiids</taxon>
        <taxon>Lamiales</taxon>
        <taxon>Oleaceae</taxon>
        <taxon>Forsythieae</taxon>
        <taxon>Abeliophyllum</taxon>
    </lineage>
</organism>
<sequence length="107" mass="12093">MLNYMLIADVEDEEAVEDTMNDEEDMGIMQISLNALMENNVPKIIRIPREIRGNKISILINSMSTHSFIDDILIYALGFQNDNNKPLTVTVANGQKLESRSVNQPLI</sequence>
<gene>
    <name evidence="1" type="ORF">Adt_18638</name>
</gene>
<keyword evidence="2" id="KW-1185">Reference proteome</keyword>
<evidence type="ECO:0000313" key="1">
    <source>
        <dbReference type="EMBL" id="KAL2513038.1"/>
    </source>
</evidence>
<proteinExistence type="predicted"/>